<gene>
    <name evidence="2" type="ORF">HMPREF9195_01061</name>
</gene>
<dbReference type="EMBL" id="ATFE01000007">
    <property type="protein sequence ID" value="EPF29064.1"/>
    <property type="molecule type" value="Genomic_DNA"/>
</dbReference>
<comment type="caution">
    <text evidence="2">The sequence shown here is derived from an EMBL/GenBank/DDBJ whole genome shotgun (WGS) entry which is preliminary data.</text>
</comment>
<proteinExistence type="predicted"/>
<dbReference type="CDD" id="cd01646">
    <property type="entry name" value="RT_Bac_retron_I"/>
    <property type="match status" value="1"/>
</dbReference>
<dbReference type="AlphaFoldDB" id="A0AA87TF13"/>
<evidence type="ECO:0000313" key="3">
    <source>
        <dbReference type="Proteomes" id="UP000014634"/>
    </source>
</evidence>
<dbReference type="PROSITE" id="PS50878">
    <property type="entry name" value="RT_POL"/>
    <property type="match status" value="1"/>
</dbReference>
<reference evidence="2 3" key="1">
    <citation type="submission" date="2013-04" db="EMBL/GenBank/DDBJ databases">
        <title>The Genome Sequence of Treponema medium ATCC 700293.</title>
        <authorList>
            <consortium name="The Broad Institute Genomics Platform"/>
            <person name="Earl A."/>
            <person name="Ward D."/>
            <person name="Feldgarden M."/>
            <person name="Gevers D."/>
            <person name="Leonetti C."/>
            <person name="Blanton J.M."/>
            <person name="Dewhirst F.E."/>
            <person name="Izard J."/>
            <person name="Walker B."/>
            <person name="Young S."/>
            <person name="Zeng Q."/>
            <person name="Gargeya S."/>
            <person name="Fitzgerald M."/>
            <person name="Haas B."/>
            <person name="Abouelleil A."/>
            <person name="Allen A.W."/>
            <person name="Alvarado L."/>
            <person name="Arachchi H.M."/>
            <person name="Berlin A.M."/>
            <person name="Chapman S.B."/>
            <person name="Gainer-Dewar J."/>
            <person name="Goldberg J."/>
            <person name="Griggs A."/>
            <person name="Gujja S."/>
            <person name="Hansen M."/>
            <person name="Howarth C."/>
            <person name="Imamovic A."/>
            <person name="Ireland A."/>
            <person name="Larimer J."/>
            <person name="McCowan C."/>
            <person name="Murphy C."/>
            <person name="Pearson M."/>
            <person name="Poon T.W."/>
            <person name="Priest M."/>
            <person name="Roberts A."/>
            <person name="Saif S."/>
            <person name="Shea T."/>
            <person name="Sisk P."/>
            <person name="Sykes S."/>
            <person name="Wortman J."/>
            <person name="Nusbaum C."/>
            <person name="Birren B."/>
        </authorList>
    </citation>
    <scope>NUCLEOTIDE SEQUENCE [LARGE SCALE GENOMIC DNA]</scope>
    <source>
        <strain evidence="2 3">ATCC 700293</strain>
    </source>
</reference>
<dbReference type="RefSeq" id="WP_016523020.1">
    <property type="nucleotide sequence ID" value="NZ_KE332517.1"/>
</dbReference>
<dbReference type="InterPro" id="IPR000477">
    <property type="entry name" value="RT_dom"/>
</dbReference>
<evidence type="ECO:0000259" key="1">
    <source>
        <dbReference type="PROSITE" id="PS50878"/>
    </source>
</evidence>
<dbReference type="Proteomes" id="UP000014634">
    <property type="component" value="Unassembled WGS sequence"/>
</dbReference>
<dbReference type="Pfam" id="PF00078">
    <property type="entry name" value="RVT_1"/>
    <property type="match status" value="1"/>
</dbReference>
<organism evidence="2 3">
    <name type="scientific">Treponema medium ATCC 700293</name>
    <dbReference type="NCBI Taxonomy" id="1125700"/>
    <lineage>
        <taxon>Bacteria</taxon>
        <taxon>Pseudomonadati</taxon>
        <taxon>Spirochaetota</taxon>
        <taxon>Spirochaetia</taxon>
        <taxon>Spirochaetales</taxon>
        <taxon>Treponemataceae</taxon>
        <taxon>Treponema</taxon>
    </lineage>
</organism>
<evidence type="ECO:0000313" key="2">
    <source>
        <dbReference type="EMBL" id="EPF29064.1"/>
    </source>
</evidence>
<protein>
    <recommendedName>
        <fullName evidence="1">Reverse transcriptase domain-containing protein</fullName>
    </recommendedName>
</protein>
<sequence length="508" mass="59512">MLQTTILDLEAQEALFFFLDSKIYCSLDFPPYISFGTFLTSINNFLSNHPDILKHVHPENYENVNYIIASNKDGKYDWRPFELINPILYVQLVRTITEELHWQDICKRFKDFAANPGIECMSIPVVQNTLQTNQKAQIFAWWENIEQRSIELSLDYEYLIETDITNCYGALYTHSIAWALHTKERAKQQRRKNLIGNIIDKYIRAMRYGQTNGIPQCSVLMDFIAEMVLGHIDTLLSDRIKANNIIDYHILRYRDDYKIFVNNPHTGEHILKIITEVLAEFGMKPNTLKTNTYDNIILHAIKKDKLAWLIKKQSNKDLQKHLLLIYKHALEYPHAGSLIGPLQDCYFRIKKSKRLQNHSKSLIAIIVDIAYRNPRTYSICAAMLSIILAQLSNKDEQKEIITKIKNKFSLIPNTSNMLIWLQRISLFFKFDIDYDDALCRLIDHAFKEMDNNSLSDTDINQIWNMDWVSSEELKNILKANSIINKTEFKKLSREILLKEIEASLIRNY</sequence>
<feature type="domain" description="Reverse transcriptase" evidence="1">
    <location>
        <begin position="1"/>
        <end position="313"/>
    </location>
</feature>
<accession>A0AA87TF13</accession>
<name>A0AA87TF13_TREMD</name>